<sequence length="211" mass="23048">MTALVYLEENPNLNKVVTLTEADQVEGAALLSRTGTKFRAYDLLNASLMASANNATNVLAREGTDLTLEQFIEKMNGRAKELGLKQTRFVEPTGINPDNRSTPKEYAVIINKALANPIIHQIMTSTYYEIKPLGKASFPIGTSNKLLKEPQNFEVEGGKTGFTYGSDYNFAAKMKKGDTEVTVVVFGDESLSTAIENSKKLATEALEKSGE</sequence>
<evidence type="ECO:0000256" key="4">
    <source>
        <dbReference type="ARBA" id="ARBA00022960"/>
    </source>
</evidence>
<evidence type="ECO:0000256" key="5">
    <source>
        <dbReference type="ARBA" id="ARBA00022984"/>
    </source>
</evidence>
<gene>
    <name evidence="10" type="ORF">A3J48_02395</name>
</gene>
<keyword evidence="2" id="KW-0732">Signal</keyword>
<dbReference type="EMBL" id="MFES01000003">
    <property type="protein sequence ID" value="OGE86324.1"/>
    <property type="molecule type" value="Genomic_DNA"/>
</dbReference>
<dbReference type="InterPro" id="IPR001967">
    <property type="entry name" value="Peptidase_S11_N"/>
</dbReference>
<evidence type="ECO:0000313" key="10">
    <source>
        <dbReference type="EMBL" id="OGE86324.1"/>
    </source>
</evidence>
<dbReference type="GO" id="GO:0008360">
    <property type="term" value="P:regulation of cell shape"/>
    <property type="evidence" value="ECO:0007669"/>
    <property type="project" value="UniProtKB-KW"/>
</dbReference>
<evidence type="ECO:0000256" key="8">
    <source>
        <dbReference type="RuleBase" id="RU004016"/>
    </source>
</evidence>
<feature type="binding site" evidence="7">
    <location>
        <position position="159"/>
    </location>
    <ligand>
        <name>substrate</name>
    </ligand>
</feature>
<evidence type="ECO:0000313" key="11">
    <source>
        <dbReference type="Proteomes" id="UP000176786"/>
    </source>
</evidence>
<comment type="similarity">
    <text evidence="1 8">Belongs to the peptidase S11 family.</text>
</comment>
<feature type="domain" description="Peptidase S11 D-alanyl-D-alanine carboxypeptidase A N-terminal" evidence="9">
    <location>
        <begin position="25"/>
        <end position="189"/>
    </location>
</feature>
<keyword evidence="3" id="KW-0378">Hydrolase</keyword>
<protein>
    <recommendedName>
        <fullName evidence="9">Peptidase S11 D-alanyl-D-alanine carboxypeptidase A N-terminal domain-containing protein</fullName>
    </recommendedName>
</protein>
<dbReference type="InterPro" id="IPR018044">
    <property type="entry name" value="Peptidase_S11"/>
</dbReference>
<keyword evidence="4" id="KW-0133">Cell shape</keyword>
<accession>A0A1F5P9A6</accession>
<name>A0A1F5P9A6_9BACT</name>
<organism evidence="10 11">
    <name type="scientific">Candidatus Doudnabacteria bacterium RIFCSPHIGHO2_02_FULL_46_11</name>
    <dbReference type="NCBI Taxonomy" id="1817832"/>
    <lineage>
        <taxon>Bacteria</taxon>
        <taxon>Candidatus Doudnaibacteriota</taxon>
    </lineage>
</organism>
<proteinExistence type="inferred from homology"/>
<evidence type="ECO:0000256" key="6">
    <source>
        <dbReference type="ARBA" id="ARBA00023316"/>
    </source>
</evidence>
<evidence type="ECO:0000256" key="3">
    <source>
        <dbReference type="ARBA" id="ARBA00022801"/>
    </source>
</evidence>
<dbReference type="GO" id="GO:0009002">
    <property type="term" value="F:serine-type D-Ala-D-Ala carboxypeptidase activity"/>
    <property type="evidence" value="ECO:0007669"/>
    <property type="project" value="InterPro"/>
</dbReference>
<dbReference type="GO" id="GO:0006508">
    <property type="term" value="P:proteolysis"/>
    <property type="evidence" value="ECO:0007669"/>
    <property type="project" value="InterPro"/>
</dbReference>
<dbReference type="GO" id="GO:0009252">
    <property type="term" value="P:peptidoglycan biosynthetic process"/>
    <property type="evidence" value="ECO:0007669"/>
    <property type="project" value="UniProtKB-KW"/>
</dbReference>
<dbReference type="Gene3D" id="3.40.710.10">
    <property type="entry name" value="DD-peptidase/beta-lactamase superfamily"/>
    <property type="match status" value="1"/>
</dbReference>
<evidence type="ECO:0000256" key="2">
    <source>
        <dbReference type="ARBA" id="ARBA00022729"/>
    </source>
</evidence>
<comment type="caution">
    <text evidence="10">The sequence shown here is derived from an EMBL/GenBank/DDBJ whole genome shotgun (WGS) entry which is preliminary data.</text>
</comment>
<evidence type="ECO:0000256" key="7">
    <source>
        <dbReference type="PIRSR" id="PIRSR618044-2"/>
    </source>
</evidence>
<dbReference type="Pfam" id="PF00768">
    <property type="entry name" value="Peptidase_S11"/>
    <property type="match status" value="1"/>
</dbReference>
<evidence type="ECO:0000256" key="1">
    <source>
        <dbReference type="ARBA" id="ARBA00007164"/>
    </source>
</evidence>
<dbReference type="PRINTS" id="PR00725">
    <property type="entry name" value="DADACBPTASE1"/>
</dbReference>
<dbReference type="SUPFAM" id="SSF56601">
    <property type="entry name" value="beta-lactamase/transpeptidase-like"/>
    <property type="match status" value="1"/>
</dbReference>
<dbReference type="AlphaFoldDB" id="A0A1F5P9A6"/>
<keyword evidence="6" id="KW-0961">Cell wall biogenesis/degradation</keyword>
<evidence type="ECO:0000259" key="9">
    <source>
        <dbReference type="Pfam" id="PF00768"/>
    </source>
</evidence>
<dbReference type="GO" id="GO:0071555">
    <property type="term" value="P:cell wall organization"/>
    <property type="evidence" value="ECO:0007669"/>
    <property type="project" value="UniProtKB-KW"/>
</dbReference>
<dbReference type="InterPro" id="IPR012338">
    <property type="entry name" value="Beta-lactam/transpept-like"/>
</dbReference>
<dbReference type="STRING" id="1817832.A3J48_02395"/>
<reference evidence="10 11" key="1">
    <citation type="journal article" date="2016" name="Nat. Commun.">
        <title>Thousands of microbial genomes shed light on interconnected biogeochemical processes in an aquifer system.</title>
        <authorList>
            <person name="Anantharaman K."/>
            <person name="Brown C.T."/>
            <person name="Hug L.A."/>
            <person name="Sharon I."/>
            <person name="Castelle C.J."/>
            <person name="Probst A.J."/>
            <person name="Thomas B.C."/>
            <person name="Singh A."/>
            <person name="Wilkins M.J."/>
            <person name="Karaoz U."/>
            <person name="Brodie E.L."/>
            <person name="Williams K.H."/>
            <person name="Hubbard S.S."/>
            <person name="Banfield J.F."/>
        </authorList>
    </citation>
    <scope>NUCLEOTIDE SEQUENCE [LARGE SCALE GENOMIC DNA]</scope>
</reference>
<dbReference type="Proteomes" id="UP000176786">
    <property type="component" value="Unassembled WGS sequence"/>
</dbReference>
<keyword evidence="5" id="KW-0573">Peptidoglycan synthesis</keyword>